<reference evidence="1" key="1">
    <citation type="submission" date="2022-07" db="EMBL/GenBank/DDBJ databases">
        <title>Genome Sequence of Phlebia brevispora.</title>
        <authorList>
            <person name="Buettner E."/>
        </authorList>
    </citation>
    <scope>NUCLEOTIDE SEQUENCE</scope>
    <source>
        <strain evidence="1">MPL23</strain>
    </source>
</reference>
<protein>
    <submittedName>
        <fullName evidence="1">Uncharacterized protein</fullName>
    </submittedName>
</protein>
<dbReference type="EMBL" id="JANHOG010002109">
    <property type="protein sequence ID" value="KAJ3527167.1"/>
    <property type="molecule type" value="Genomic_DNA"/>
</dbReference>
<name>A0ACC1RWG6_9APHY</name>
<evidence type="ECO:0000313" key="2">
    <source>
        <dbReference type="Proteomes" id="UP001148662"/>
    </source>
</evidence>
<proteinExistence type="predicted"/>
<keyword evidence="2" id="KW-1185">Reference proteome</keyword>
<accession>A0ACC1RWG6</accession>
<sequence>MSSLYATAKKYGKRIIGYPSDDERVPVVSVAHWVRGLTRDPKREFLNYAESLFPITGWILRYNLGWLYGDLVAGFTVGVVAVPQSMSYAQIATLPPQYGLYSAFVGVLIYCLFATSKDVSIGPVAVMSLTVSQIIAYVDKRHPGLLRLGWIVEFIPLPAVSGFMTGSAINIVAGQVQGLMGESGFDTRAATYLVIINSFKFLPSTKLDAAFGLTGLVCLYLIRMSCDYFGARYPRRKRLFFFISTFRNAFVIVVLTIASWLYCRHRKSKSGKYPIKILQTVPRGFQHVGSPNIDSALVSALGPKLPVATIILLLEHIAISKCAPFFPLTDNFDAELNLLRSVRTC</sequence>
<gene>
    <name evidence="1" type="ORF">NM688_g8166</name>
</gene>
<evidence type="ECO:0000313" key="1">
    <source>
        <dbReference type="EMBL" id="KAJ3527167.1"/>
    </source>
</evidence>
<dbReference type="Proteomes" id="UP001148662">
    <property type="component" value="Unassembled WGS sequence"/>
</dbReference>
<comment type="caution">
    <text evidence="1">The sequence shown here is derived from an EMBL/GenBank/DDBJ whole genome shotgun (WGS) entry which is preliminary data.</text>
</comment>
<organism evidence="1 2">
    <name type="scientific">Phlebia brevispora</name>
    <dbReference type="NCBI Taxonomy" id="194682"/>
    <lineage>
        <taxon>Eukaryota</taxon>
        <taxon>Fungi</taxon>
        <taxon>Dikarya</taxon>
        <taxon>Basidiomycota</taxon>
        <taxon>Agaricomycotina</taxon>
        <taxon>Agaricomycetes</taxon>
        <taxon>Polyporales</taxon>
        <taxon>Meruliaceae</taxon>
        <taxon>Phlebia</taxon>
    </lineage>
</organism>